<evidence type="ECO:0000256" key="7">
    <source>
        <dbReference type="ARBA" id="ARBA00022840"/>
    </source>
</evidence>
<evidence type="ECO:0000259" key="15">
    <source>
        <dbReference type="PROSITE" id="PS51195"/>
    </source>
</evidence>
<dbReference type="InterPro" id="IPR001650">
    <property type="entry name" value="Helicase_C-like"/>
</dbReference>
<evidence type="ECO:0000256" key="2">
    <source>
        <dbReference type="ARBA" id="ARBA00022517"/>
    </source>
</evidence>
<evidence type="ECO:0000256" key="1">
    <source>
        <dbReference type="ARBA" id="ARBA00004604"/>
    </source>
</evidence>
<dbReference type="PROSITE" id="PS51194">
    <property type="entry name" value="HELICASE_CTER"/>
    <property type="match status" value="1"/>
</dbReference>
<feature type="region of interest" description="Disordered" evidence="12">
    <location>
        <begin position="467"/>
        <end position="507"/>
    </location>
</feature>
<evidence type="ECO:0000256" key="3">
    <source>
        <dbReference type="ARBA" id="ARBA00022552"/>
    </source>
</evidence>
<keyword evidence="2" id="KW-0690">Ribosome biogenesis</keyword>
<feature type="compositionally biased region" description="Basic residues" evidence="12">
    <location>
        <begin position="671"/>
        <end position="680"/>
    </location>
</feature>
<dbReference type="GO" id="GO:0005524">
    <property type="term" value="F:ATP binding"/>
    <property type="evidence" value="ECO:0007669"/>
    <property type="project" value="UniProtKB-UniRule"/>
</dbReference>
<evidence type="ECO:0000313" key="17">
    <source>
        <dbReference type="Proteomes" id="UP000307440"/>
    </source>
</evidence>
<comment type="subcellular location">
    <subcellularLocation>
        <location evidence="1">Nucleus</location>
        <location evidence="1">Nucleolus</location>
    </subcellularLocation>
</comment>
<keyword evidence="17" id="KW-1185">Reference proteome</keyword>
<dbReference type="Gene3D" id="3.40.50.300">
    <property type="entry name" value="P-loop containing nucleotide triphosphate hydrolases"/>
    <property type="match status" value="2"/>
</dbReference>
<feature type="domain" description="DEAD-box RNA helicase Q" evidence="15">
    <location>
        <begin position="10"/>
        <end position="38"/>
    </location>
</feature>
<keyword evidence="6 10" id="KW-0347">Helicase</keyword>
<dbReference type="AlphaFoldDB" id="A0A5C3KXM4"/>
<feature type="compositionally biased region" description="Low complexity" evidence="12">
    <location>
        <begin position="472"/>
        <end position="498"/>
    </location>
</feature>
<dbReference type="Pfam" id="PF00270">
    <property type="entry name" value="DEAD"/>
    <property type="match status" value="1"/>
</dbReference>
<dbReference type="Pfam" id="PF13959">
    <property type="entry name" value="CTE_SPB4"/>
    <property type="match status" value="1"/>
</dbReference>
<dbReference type="GO" id="GO:0006364">
    <property type="term" value="P:rRNA processing"/>
    <property type="evidence" value="ECO:0007669"/>
    <property type="project" value="UniProtKB-KW"/>
</dbReference>
<proteinExistence type="inferred from homology"/>
<feature type="domain" description="Helicase C-terminal" evidence="14">
    <location>
        <begin position="230"/>
        <end position="395"/>
    </location>
</feature>
<keyword evidence="4 10" id="KW-0547">Nucleotide-binding</keyword>
<accession>A0A5C3KXM4</accession>
<feature type="short sequence motif" description="Q motif" evidence="9">
    <location>
        <begin position="10"/>
        <end position="38"/>
    </location>
</feature>
<dbReference type="GO" id="GO:0003723">
    <property type="term" value="F:RNA binding"/>
    <property type="evidence" value="ECO:0007669"/>
    <property type="project" value="UniProtKB-UniRule"/>
</dbReference>
<dbReference type="PROSITE" id="PS00039">
    <property type="entry name" value="DEAD_ATP_HELICASE"/>
    <property type="match status" value="1"/>
</dbReference>
<dbReference type="InterPro" id="IPR014014">
    <property type="entry name" value="RNA_helicase_DEAD_Q_motif"/>
</dbReference>
<dbReference type="SMART" id="SM00487">
    <property type="entry name" value="DEXDc"/>
    <property type="match status" value="1"/>
</dbReference>
<feature type="compositionally biased region" description="Basic and acidic residues" evidence="12">
    <location>
        <begin position="642"/>
        <end position="670"/>
    </location>
</feature>
<dbReference type="EC" id="3.6.4.13" evidence="11"/>
<organism evidence="16 17">
    <name type="scientific">Coprinopsis marcescibilis</name>
    <name type="common">Agaric fungus</name>
    <name type="synonym">Psathyrella marcescibilis</name>
    <dbReference type="NCBI Taxonomy" id="230819"/>
    <lineage>
        <taxon>Eukaryota</taxon>
        <taxon>Fungi</taxon>
        <taxon>Dikarya</taxon>
        <taxon>Basidiomycota</taxon>
        <taxon>Agaricomycotina</taxon>
        <taxon>Agaricomycetes</taxon>
        <taxon>Agaricomycetidae</taxon>
        <taxon>Agaricales</taxon>
        <taxon>Agaricineae</taxon>
        <taxon>Psathyrellaceae</taxon>
        <taxon>Coprinopsis</taxon>
    </lineage>
</organism>
<dbReference type="CDD" id="cd18787">
    <property type="entry name" value="SF2_C_DEAD"/>
    <property type="match status" value="1"/>
</dbReference>
<evidence type="ECO:0000259" key="13">
    <source>
        <dbReference type="PROSITE" id="PS51192"/>
    </source>
</evidence>
<dbReference type="PROSITE" id="PS51195">
    <property type="entry name" value="Q_MOTIF"/>
    <property type="match status" value="1"/>
</dbReference>
<dbReference type="SMART" id="SM01178">
    <property type="entry name" value="DUF4217"/>
    <property type="match status" value="1"/>
</dbReference>
<dbReference type="OrthoDB" id="10259640at2759"/>
<dbReference type="STRING" id="230819.A0A5C3KXM4"/>
<dbReference type="Pfam" id="PF00271">
    <property type="entry name" value="Helicase_C"/>
    <property type="match status" value="1"/>
</dbReference>
<dbReference type="GO" id="GO:0005730">
    <property type="term" value="C:nucleolus"/>
    <property type="evidence" value="ECO:0007669"/>
    <property type="project" value="UniProtKB-SubCell"/>
</dbReference>
<dbReference type="CDD" id="cd17941">
    <property type="entry name" value="DEADc_DDX10"/>
    <property type="match status" value="1"/>
</dbReference>
<dbReference type="PANTHER" id="PTHR24031">
    <property type="entry name" value="RNA HELICASE"/>
    <property type="match status" value="1"/>
</dbReference>
<keyword evidence="5 10" id="KW-0378">Hydrolase</keyword>
<comment type="catalytic activity">
    <reaction evidence="11">
        <text>ATP + H2O = ADP + phosphate + H(+)</text>
        <dbReference type="Rhea" id="RHEA:13065"/>
        <dbReference type="ChEBI" id="CHEBI:15377"/>
        <dbReference type="ChEBI" id="CHEBI:15378"/>
        <dbReference type="ChEBI" id="CHEBI:30616"/>
        <dbReference type="ChEBI" id="CHEBI:43474"/>
        <dbReference type="ChEBI" id="CHEBI:456216"/>
        <dbReference type="EC" id="3.6.4.13"/>
    </reaction>
</comment>
<dbReference type="InterPro" id="IPR011545">
    <property type="entry name" value="DEAD/DEAH_box_helicase_dom"/>
</dbReference>
<dbReference type="InterPro" id="IPR014001">
    <property type="entry name" value="Helicase_ATP-bd"/>
</dbReference>
<dbReference type="GO" id="GO:0016887">
    <property type="term" value="F:ATP hydrolysis activity"/>
    <property type="evidence" value="ECO:0007669"/>
    <property type="project" value="RHEA"/>
</dbReference>
<dbReference type="Proteomes" id="UP000307440">
    <property type="component" value="Unassembled WGS sequence"/>
</dbReference>
<dbReference type="SUPFAM" id="SSF52540">
    <property type="entry name" value="P-loop containing nucleoside triphosphate hydrolases"/>
    <property type="match status" value="1"/>
</dbReference>
<evidence type="ECO:0000256" key="5">
    <source>
        <dbReference type="ARBA" id="ARBA00022801"/>
    </source>
</evidence>
<comment type="domain">
    <text evidence="11">The Q motif is unique to and characteristic of the DEAD box family of RNA helicases and controls ATP binding and hydrolysis.</text>
</comment>
<evidence type="ECO:0000256" key="6">
    <source>
        <dbReference type="ARBA" id="ARBA00022806"/>
    </source>
</evidence>
<evidence type="ECO:0000259" key="14">
    <source>
        <dbReference type="PROSITE" id="PS51194"/>
    </source>
</evidence>
<dbReference type="InterPro" id="IPR000629">
    <property type="entry name" value="RNA-helicase_DEAD-box_CS"/>
</dbReference>
<dbReference type="InterPro" id="IPR025313">
    <property type="entry name" value="SPB4-like_CTE"/>
</dbReference>
<dbReference type="PROSITE" id="PS51192">
    <property type="entry name" value="HELICASE_ATP_BIND_1"/>
    <property type="match status" value="1"/>
</dbReference>
<evidence type="ECO:0000256" key="9">
    <source>
        <dbReference type="PROSITE-ProRule" id="PRU00552"/>
    </source>
</evidence>
<reference evidence="16 17" key="1">
    <citation type="journal article" date="2019" name="Nat. Ecol. Evol.">
        <title>Megaphylogeny resolves global patterns of mushroom evolution.</title>
        <authorList>
            <person name="Varga T."/>
            <person name="Krizsan K."/>
            <person name="Foldi C."/>
            <person name="Dima B."/>
            <person name="Sanchez-Garcia M."/>
            <person name="Sanchez-Ramirez S."/>
            <person name="Szollosi G.J."/>
            <person name="Szarkandi J.G."/>
            <person name="Papp V."/>
            <person name="Albert L."/>
            <person name="Andreopoulos W."/>
            <person name="Angelini C."/>
            <person name="Antonin V."/>
            <person name="Barry K.W."/>
            <person name="Bougher N.L."/>
            <person name="Buchanan P."/>
            <person name="Buyck B."/>
            <person name="Bense V."/>
            <person name="Catcheside P."/>
            <person name="Chovatia M."/>
            <person name="Cooper J."/>
            <person name="Damon W."/>
            <person name="Desjardin D."/>
            <person name="Finy P."/>
            <person name="Geml J."/>
            <person name="Haridas S."/>
            <person name="Hughes K."/>
            <person name="Justo A."/>
            <person name="Karasinski D."/>
            <person name="Kautmanova I."/>
            <person name="Kiss B."/>
            <person name="Kocsube S."/>
            <person name="Kotiranta H."/>
            <person name="LaButti K.M."/>
            <person name="Lechner B.E."/>
            <person name="Liimatainen K."/>
            <person name="Lipzen A."/>
            <person name="Lukacs Z."/>
            <person name="Mihaltcheva S."/>
            <person name="Morgado L.N."/>
            <person name="Niskanen T."/>
            <person name="Noordeloos M.E."/>
            <person name="Ohm R.A."/>
            <person name="Ortiz-Santana B."/>
            <person name="Ovrebo C."/>
            <person name="Racz N."/>
            <person name="Riley R."/>
            <person name="Savchenko A."/>
            <person name="Shiryaev A."/>
            <person name="Soop K."/>
            <person name="Spirin V."/>
            <person name="Szebenyi C."/>
            <person name="Tomsovsky M."/>
            <person name="Tulloss R.E."/>
            <person name="Uehling J."/>
            <person name="Grigoriev I.V."/>
            <person name="Vagvolgyi C."/>
            <person name="Papp T."/>
            <person name="Martin F.M."/>
            <person name="Miettinen O."/>
            <person name="Hibbett D.S."/>
            <person name="Nagy L.G."/>
        </authorList>
    </citation>
    <scope>NUCLEOTIDE SEQUENCE [LARGE SCALE GENOMIC DNA]</scope>
    <source>
        <strain evidence="16 17">CBS 121175</strain>
    </source>
</reference>
<evidence type="ECO:0000256" key="12">
    <source>
        <dbReference type="SAM" id="MobiDB-lite"/>
    </source>
</evidence>
<keyword evidence="7 10" id="KW-0067">ATP-binding</keyword>
<keyword evidence="8 11" id="KW-0694">RNA-binding</keyword>
<evidence type="ECO:0000256" key="4">
    <source>
        <dbReference type="ARBA" id="ARBA00022741"/>
    </source>
</evidence>
<dbReference type="GO" id="GO:0003724">
    <property type="term" value="F:RNA helicase activity"/>
    <property type="evidence" value="ECO:0007669"/>
    <property type="project" value="UniProtKB-EC"/>
</dbReference>
<keyword evidence="3" id="KW-0698">rRNA processing</keyword>
<comment type="similarity">
    <text evidence="10">Belongs to the DEAD box helicase family.</text>
</comment>
<feature type="region of interest" description="Disordered" evidence="12">
    <location>
        <begin position="642"/>
        <end position="760"/>
    </location>
</feature>
<evidence type="ECO:0000256" key="11">
    <source>
        <dbReference type="RuleBase" id="RU365068"/>
    </source>
</evidence>
<evidence type="ECO:0000256" key="10">
    <source>
        <dbReference type="RuleBase" id="RU000492"/>
    </source>
</evidence>
<gene>
    <name evidence="16" type="ORF">FA15DRAFT_668479</name>
</gene>
<evidence type="ECO:0000256" key="8">
    <source>
        <dbReference type="ARBA" id="ARBA00022884"/>
    </source>
</evidence>
<sequence length="760" mass="84614">MAFVPPKDLSAFSGLPISEPTKRGLKKASFVKMTDIQATSLPVALKGKDVLGAARTGSGKTLAFLIPVLEILYRRKWGPMDGLGALIISPTRELAVQIFDVLRAIGPYHSFSAGLVIGGKNLKDESDRLSRMNILVATPGRLLQHLDQTVGFEADNLQLLVLDEADRILDMGFKKTLAALLSHLPKSRQTLLFSATQTDSVSDLARLSLKDPEHIGVKDAGSSNSYIPDNLEQHYIVTELDKKLDVLWSFIKTHLQSKVLVFLSSCKQVRFVFETFCRLHPGVPLLHLHGKQKQSARLDMYIKFTSHSHAVMFATDIAARGLDFPAVDWVVQVDAPEDSATYIHRVGRTARYESKGKGLLFLLPSEEEGMIAELTKKGLDVKKIKIRPSKTQNIENQLQRLCFEDPEIKYLGQRTFVSYLRSIYLQKNKSVFKLEALPVDRFAESLGLPGTPKIKFLNREIAKQKKNASRDAQVAQADASESEQSSSEGEGNQSGSESGAEDSDAEVVEATVPAALANTANRNGVKTKYDRMFQRKNQDVLSAHYNKLIEHDPFGIDGDPEEDDFITLKRADHELPAELLALEPEDELSKRKLKLSRTKRMIAKSGVNNKLVFDDEGKAHEIYELADGEEWILDKGGLEGAKAEGKKFAEGEREKIKLADAIDKAEAKSKKQEKKRKRKEREKAVTSQDGVSTAYFDPPSDDDGYVSPEFDLPSTDDEGESSPPPTKRLKTSSGFQKHENTPEATFDEEEELALRLLRKR</sequence>
<dbReference type="InterPro" id="IPR027417">
    <property type="entry name" value="P-loop_NTPase"/>
</dbReference>
<evidence type="ECO:0000313" key="16">
    <source>
        <dbReference type="EMBL" id="TFK25409.1"/>
    </source>
</evidence>
<dbReference type="SMART" id="SM00490">
    <property type="entry name" value="HELICc"/>
    <property type="match status" value="1"/>
</dbReference>
<name>A0A5C3KXM4_COPMA</name>
<comment type="function">
    <text evidence="11">RNA helicase.</text>
</comment>
<protein>
    <recommendedName>
        <fullName evidence="11">ATP-dependent RNA helicase</fullName>
        <ecNumber evidence="11">3.6.4.13</ecNumber>
    </recommendedName>
</protein>
<feature type="domain" description="Helicase ATP-binding" evidence="13">
    <location>
        <begin position="41"/>
        <end position="215"/>
    </location>
</feature>
<dbReference type="EMBL" id="ML210186">
    <property type="protein sequence ID" value="TFK25409.1"/>
    <property type="molecule type" value="Genomic_DNA"/>
</dbReference>